<dbReference type="PROSITE" id="PS50071">
    <property type="entry name" value="HOMEOBOX_2"/>
    <property type="match status" value="1"/>
</dbReference>
<dbReference type="Pfam" id="PF17943">
    <property type="entry name" value="HOCHOB"/>
    <property type="match status" value="1"/>
</dbReference>
<keyword evidence="2 3" id="KW-0539">Nucleus</keyword>
<evidence type="ECO:0000313" key="6">
    <source>
        <dbReference type="Proteomes" id="UP000008068"/>
    </source>
</evidence>
<dbReference type="EMBL" id="GL380054">
    <property type="protein sequence ID" value="EGT44382.1"/>
    <property type="molecule type" value="Genomic_DNA"/>
</dbReference>
<dbReference type="Gene3D" id="1.10.10.60">
    <property type="entry name" value="Homeodomain-like"/>
    <property type="match status" value="2"/>
</dbReference>
<name>G0P3X6_CAEBE</name>
<dbReference type="Pfam" id="PF00046">
    <property type="entry name" value="Homeodomain"/>
    <property type="match status" value="1"/>
</dbReference>
<evidence type="ECO:0000256" key="1">
    <source>
        <dbReference type="ARBA" id="ARBA00004123"/>
    </source>
</evidence>
<feature type="DNA-binding region" description="Homeobox" evidence="2">
    <location>
        <begin position="373"/>
        <end position="419"/>
    </location>
</feature>
<keyword evidence="6" id="KW-1185">Reference proteome</keyword>
<dbReference type="InParanoid" id="G0P3X6"/>
<dbReference type="GO" id="GO:0003677">
    <property type="term" value="F:DNA binding"/>
    <property type="evidence" value="ECO:0007669"/>
    <property type="project" value="UniProtKB-UniRule"/>
</dbReference>
<organism evidence="6">
    <name type="scientific">Caenorhabditis brenneri</name>
    <name type="common">Nematode worm</name>
    <dbReference type="NCBI Taxonomy" id="135651"/>
    <lineage>
        <taxon>Eukaryota</taxon>
        <taxon>Metazoa</taxon>
        <taxon>Ecdysozoa</taxon>
        <taxon>Nematoda</taxon>
        <taxon>Chromadorea</taxon>
        <taxon>Rhabditida</taxon>
        <taxon>Rhabditina</taxon>
        <taxon>Rhabditomorpha</taxon>
        <taxon>Rhabditoidea</taxon>
        <taxon>Rhabditidae</taxon>
        <taxon>Peloderinae</taxon>
        <taxon>Caenorhabditis</taxon>
    </lineage>
</organism>
<evidence type="ECO:0000256" key="3">
    <source>
        <dbReference type="RuleBase" id="RU000682"/>
    </source>
</evidence>
<dbReference type="GO" id="GO:0005634">
    <property type="term" value="C:nucleus"/>
    <property type="evidence" value="ECO:0007669"/>
    <property type="project" value="UniProtKB-SubCell"/>
</dbReference>
<dbReference type="OMA" id="TKQIKCE"/>
<dbReference type="STRING" id="135651.G0P3X6"/>
<evidence type="ECO:0000259" key="4">
    <source>
        <dbReference type="PROSITE" id="PS50071"/>
    </source>
</evidence>
<gene>
    <name evidence="5" type="ORF">CAEBREN_14312</name>
</gene>
<evidence type="ECO:0000313" key="5">
    <source>
        <dbReference type="EMBL" id="EGT44382.1"/>
    </source>
</evidence>
<keyword evidence="2 3" id="KW-0238">DNA-binding</keyword>
<dbReference type="HOGENOM" id="CLU_032345_0_0_1"/>
<comment type="subcellular location">
    <subcellularLocation>
        <location evidence="1 2 3">Nucleus</location>
    </subcellularLocation>
</comment>
<dbReference type="CDD" id="cd00086">
    <property type="entry name" value="homeodomain"/>
    <property type="match status" value="1"/>
</dbReference>
<evidence type="ECO:0000256" key="2">
    <source>
        <dbReference type="PROSITE-ProRule" id="PRU00108"/>
    </source>
</evidence>
<dbReference type="InterPro" id="IPR040960">
    <property type="entry name" value="HOCHOB"/>
</dbReference>
<dbReference type="InterPro" id="IPR009057">
    <property type="entry name" value="Homeodomain-like_sf"/>
</dbReference>
<dbReference type="FunCoup" id="G0P3X6">
    <property type="interactions" value="1272"/>
</dbReference>
<accession>G0P3X6</accession>
<keyword evidence="2 3" id="KW-0371">Homeobox</keyword>
<dbReference type="InterPro" id="IPR001356">
    <property type="entry name" value="HD"/>
</dbReference>
<dbReference type="Proteomes" id="UP000008068">
    <property type="component" value="Unassembled WGS sequence"/>
</dbReference>
<proteinExistence type="predicted"/>
<dbReference type="OrthoDB" id="5876178at2759"/>
<feature type="domain" description="Homeobox" evidence="4">
    <location>
        <begin position="371"/>
        <end position="418"/>
    </location>
</feature>
<dbReference type="AlphaFoldDB" id="G0P3X6"/>
<reference evidence="6" key="1">
    <citation type="submission" date="2011-07" db="EMBL/GenBank/DDBJ databases">
        <authorList>
            <consortium name="Caenorhabditis brenneri Sequencing and Analysis Consortium"/>
            <person name="Wilson R.K."/>
        </authorList>
    </citation>
    <scope>NUCLEOTIDE SEQUENCE [LARGE SCALE GENOMIC DNA]</scope>
    <source>
        <strain evidence="6">PB2801</strain>
    </source>
</reference>
<dbReference type="eggNOG" id="KOG0598">
    <property type="taxonomic scope" value="Eukaryota"/>
</dbReference>
<sequence>MKRVRQEFLPHGSNNLFQDVELNDVKLEEVDEETFYKRQKVNNDLEGMIKEEDFIDKVPKEEPYYQEFQVKEPKPEKKHLEIPAWRPKIQCVTDFLNDDSDDVDFGMNLGSSVLFDDTIRTVSPERHVDYHEESDDDYFEEQVITPAPTKVRALLLKSFNENPHPTALVMQQLAEECFARYRTVVDYFENRRLTKQIKCERNDPCERIKQFFMRENEETALTRISDDVRSALEEEIEAHLALKKKFSVGYLHVIMERTNLPPTFIRNQYDNVKRRKGNYGVWKNEVNDKSQLLGLDTLRQLEDAYLNKKYNCEDKEWTSTEIEALAVKLKIKHRDVQNWITRRNWATAGLARTELRRNDDPGCSRKLPTYKIEQLDAEFEFNRKPGLHERNRIASHLNLHELQVRNYFNKKRMAARKQEEWEVARNEFLRLPEFKKKMLESVAAERRKTAAESMDAANRIGVSYRTLCSFVEWRKATVGAANKNNQYQYY</sequence>
<dbReference type="SUPFAM" id="SSF46689">
    <property type="entry name" value="Homeodomain-like"/>
    <property type="match status" value="2"/>
</dbReference>
<dbReference type="SMART" id="SM00389">
    <property type="entry name" value="HOX"/>
    <property type="match status" value="2"/>
</dbReference>
<protein>
    <recommendedName>
        <fullName evidence="4">Homeobox domain-containing protein</fullName>
    </recommendedName>
</protein>